<evidence type="ECO:0000313" key="1">
    <source>
        <dbReference type="EMBL" id="QFR50378.1"/>
    </source>
</evidence>
<accession>A0A5P8P3Q3</accession>
<dbReference type="Pfam" id="PF13899">
    <property type="entry name" value="Thioredoxin_7"/>
    <property type="match status" value="1"/>
</dbReference>
<dbReference type="EMBL" id="CP043617">
    <property type="protein sequence ID" value="QFR50378.1"/>
    <property type="molecule type" value="Genomic_DNA"/>
</dbReference>
<name>A0A5P8P3Q3_9BACT</name>
<dbReference type="Proteomes" id="UP000326944">
    <property type="component" value="Chromosome"/>
</dbReference>
<keyword evidence="2" id="KW-1185">Reference proteome</keyword>
<dbReference type="KEGG" id="sulg:FJR48_11830"/>
<protein>
    <submittedName>
        <fullName evidence="1">Thioredoxin family protein</fullName>
    </submittedName>
</protein>
<dbReference type="InterPro" id="IPR036249">
    <property type="entry name" value="Thioredoxin-like_sf"/>
</dbReference>
<dbReference type="Gene3D" id="3.40.30.10">
    <property type="entry name" value="Glutaredoxin"/>
    <property type="match status" value="1"/>
</dbReference>
<reference evidence="1 2" key="1">
    <citation type="submission" date="2019-09" db="EMBL/GenBank/DDBJ databases">
        <title>Sulfurimonas gotlandica sp. nov., a chemoautotrophic and psychrotolerant epsilonproteobacterium isolated from a pelagic redoxcline, and an emended description of the genus Sulfurimonas.</title>
        <authorList>
            <person name="Wang S."/>
            <person name="Jiang L."/>
            <person name="Shao S."/>
        </authorList>
    </citation>
    <scope>NUCLEOTIDE SEQUENCE [LARGE SCALE GENOMIC DNA]</scope>
    <source>
        <strain evidence="1 2">GYSZ_1</strain>
    </source>
</reference>
<dbReference type="SUPFAM" id="SSF52833">
    <property type="entry name" value="Thioredoxin-like"/>
    <property type="match status" value="1"/>
</dbReference>
<dbReference type="AlphaFoldDB" id="A0A5P8P3Q3"/>
<gene>
    <name evidence="1" type="ORF">FJR48_11830</name>
</gene>
<dbReference type="OrthoDB" id="5372638at2"/>
<sequence>MKNILISVLLSLSLFGANIDEYAKSEGFERDYKTALTKAKNANKPLMMVLGADYCPWCRKFERKTLSSKDVKSFLNKELITLVVDKKFDIESFPAKFQTNVTPRVFFINPKTEEDFFQTAGYIKKKDYLKKLDEMKKLYKGE</sequence>
<dbReference type="RefSeq" id="WP_152308326.1">
    <property type="nucleotide sequence ID" value="NZ_CP043617.1"/>
</dbReference>
<evidence type="ECO:0000313" key="2">
    <source>
        <dbReference type="Proteomes" id="UP000326944"/>
    </source>
</evidence>
<proteinExistence type="predicted"/>
<organism evidence="1 2">
    <name type="scientific">Sulfurimonas lithotrophica</name>
    <dbReference type="NCBI Taxonomy" id="2590022"/>
    <lineage>
        <taxon>Bacteria</taxon>
        <taxon>Pseudomonadati</taxon>
        <taxon>Campylobacterota</taxon>
        <taxon>Epsilonproteobacteria</taxon>
        <taxon>Campylobacterales</taxon>
        <taxon>Sulfurimonadaceae</taxon>
        <taxon>Sulfurimonas</taxon>
    </lineage>
</organism>